<sequence length="55" mass="6294">MAIADGNIILRYLLNDHEKLSNKAEEILENNKIILLFPVACEVVFVLQKVYSSFN</sequence>
<gene>
    <name evidence="1" type="ORF">GGC33_03720</name>
</gene>
<comment type="caution">
    <text evidence="1">The sequence shown here is derived from an EMBL/GenBank/DDBJ whole genome shotgun (WGS) entry which is preliminary data.</text>
</comment>
<evidence type="ECO:0000313" key="1">
    <source>
        <dbReference type="EMBL" id="MTF38031.1"/>
    </source>
</evidence>
<proteinExistence type="predicted"/>
<dbReference type="AlphaFoldDB" id="A0A844GSJ2"/>
<dbReference type="RefSeq" id="WP_099436384.1">
    <property type="nucleotide sequence ID" value="NZ_WMIA01000003.1"/>
</dbReference>
<organism evidence="1 2">
    <name type="scientific">Cyanobacterium aponinum 0216</name>
    <dbReference type="NCBI Taxonomy" id="2676140"/>
    <lineage>
        <taxon>Bacteria</taxon>
        <taxon>Bacillati</taxon>
        <taxon>Cyanobacteriota</taxon>
        <taxon>Cyanophyceae</taxon>
        <taxon>Oscillatoriophycideae</taxon>
        <taxon>Chroococcales</taxon>
        <taxon>Geminocystaceae</taxon>
        <taxon>Cyanobacterium</taxon>
    </lineage>
</organism>
<name>A0A844GSJ2_9CHRO</name>
<dbReference type="EMBL" id="WMIA01000003">
    <property type="protein sequence ID" value="MTF38031.1"/>
    <property type="molecule type" value="Genomic_DNA"/>
</dbReference>
<accession>A0A844GSJ2</accession>
<evidence type="ECO:0000313" key="2">
    <source>
        <dbReference type="Proteomes" id="UP000437131"/>
    </source>
</evidence>
<protein>
    <submittedName>
        <fullName evidence="1">Twitching motility protein PilT</fullName>
    </submittedName>
</protein>
<dbReference type="Proteomes" id="UP000437131">
    <property type="component" value="Unassembled WGS sequence"/>
</dbReference>
<reference evidence="1 2" key="1">
    <citation type="submission" date="2019-11" db="EMBL/GenBank/DDBJ databases">
        <title>Isolation of a new High Light Tolerant Cyanobacteria.</title>
        <authorList>
            <person name="Dobson Z."/>
            <person name="Vaughn N."/>
            <person name="Vaughn M."/>
            <person name="Fromme P."/>
            <person name="Mazor Y."/>
        </authorList>
    </citation>
    <scope>NUCLEOTIDE SEQUENCE [LARGE SCALE GENOMIC DNA]</scope>
    <source>
        <strain evidence="1 2">0216</strain>
    </source>
</reference>